<evidence type="ECO:0000313" key="1">
    <source>
        <dbReference type="EMBL" id="KAK2850249.1"/>
    </source>
</evidence>
<dbReference type="AlphaFoldDB" id="A0AA88N2C9"/>
<name>A0AA88N2C9_TACVA</name>
<evidence type="ECO:0000313" key="2">
    <source>
        <dbReference type="Proteomes" id="UP001187315"/>
    </source>
</evidence>
<reference evidence="1" key="1">
    <citation type="submission" date="2023-08" db="EMBL/GenBank/DDBJ databases">
        <title>Pelteobagrus vachellii genome.</title>
        <authorList>
            <person name="Liu H."/>
        </authorList>
    </citation>
    <scope>NUCLEOTIDE SEQUENCE</scope>
    <source>
        <strain evidence="1">PRFRI_2022a</strain>
        <tissue evidence="1">Muscle</tissue>
    </source>
</reference>
<protein>
    <submittedName>
        <fullName evidence="1">Uncharacterized protein</fullName>
    </submittedName>
</protein>
<keyword evidence="2" id="KW-1185">Reference proteome</keyword>
<gene>
    <name evidence="1" type="ORF">Q7C36_009032</name>
</gene>
<proteinExistence type="predicted"/>
<dbReference type="Proteomes" id="UP001187315">
    <property type="component" value="Unassembled WGS sequence"/>
</dbReference>
<organism evidence="1 2">
    <name type="scientific">Tachysurus vachellii</name>
    <name type="common">Darkbarbel catfish</name>
    <name type="synonym">Pelteobagrus vachellii</name>
    <dbReference type="NCBI Taxonomy" id="175792"/>
    <lineage>
        <taxon>Eukaryota</taxon>
        <taxon>Metazoa</taxon>
        <taxon>Chordata</taxon>
        <taxon>Craniata</taxon>
        <taxon>Vertebrata</taxon>
        <taxon>Euteleostomi</taxon>
        <taxon>Actinopterygii</taxon>
        <taxon>Neopterygii</taxon>
        <taxon>Teleostei</taxon>
        <taxon>Ostariophysi</taxon>
        <taxon>Siluriformes</taxon>
        <taxon>Bagridae</taxon>
        <taxon>Tachysurus</taxon>
    </lineage>
</organism>
<sequence>MCCAPLTTCHLSKKVENAEAVTAKMAASAWYFLAELLLNKLEEYCSSRLGHSAQAVLLKGPVLSFGIELTTAQK</sequence>
<accession>A0AA88N2C9</accession>
<comment type="caution">
    <text evidence="1">The sequence shown here is derived from an EMBL/GenBank/DDBJ whole genome shotgun (WGS) entry which is preliminary data.</text>
</comment>
<dbReference type="EMBL" id="JAVHJS010000008">
    <property type="protein sequence ID" value="KAK2850249.1"/>
    <property type="molecule type" value="Genomic_DNA"/>
</dbReference>